<comment type="caution">
    <text evidence="1">The sequence shown here is derived from an EMBL/GenBank/DDBJ whole genome shotgun (WGS) entry which is preliminary data.</text>
</comment>
<sequence length="60" mass="6829">MSYTRVAPMIYKESGEKLDFSRENQSLKCDTSKKNIFFQIDLTGFVAGGSIMGFGQFHRD</sequence>
<protein>
    <submittedName>
        <fullName evidence="1">Uncharacterized protein</fullName>
    </submittedName>
</protein>
<dbReference type="AlphaFoldDB" id="A0A1F4WI78"/>
<name>A0A1F4WI78_UNCKA</name>
<accession>A0A1F4WI78</accession>
<organism evidence="1 2">
    <name type="scientific">candidate division WWE3 bacterium RIFOXYC1_FULL_39_7</name>
    <dbReference type="NCBI Taxonomy" id="1802643"/>
    <lineage>
        <taxon>Bacteria</taxon>
        <taxon>Katanobacteria</taxon>
    </lineage>
</organism>
<evidence type="ECO:0000313" key="1">
    <source>
        <dbReference type="EMBL" id="OGC68623.1"/>
    </source>
</evidence>
<evidence type="ECO:0000313" key="2">
    <source>
        <dbReference type="Proteomes" id="UP000179113"/>
    </source>
</evidence>
<dbReference type="Proteomes" id="UP000179113">
    <property type="component" value="Unassembled WGS sequence"/>
</dbReference>
<gene>
    <name evidence="1" type="ORF">A2415_01740</name>
</gene>
<dbReference type="EMBL" id="MEWA01000037">
    <property type="protein sequence ID" value="OGC68623.1"/>
    <property type="molecule type" value="Genomic_DNA"/>
</dbReference>
<proteinExistence type="predicted"/>
<reference evidence="1 2" key="1">
    <citation type="journal article" date="2016" name="Nat. Commun.">
        <title>Thousands of microbial genomes shed light on interconnected biogeochemical processes in an aquifer system.</title>
        <authorList>
            <person name="Anantharaman K."/>
            <person name="Brown C.T."/>
            <person name="Hug L.A."/>
            <person name="Sharon I."/>
            <person name="Castelle C.J."/>
            <person name="Probst A.J."/>
            <person name="Thomas B.C."/>
            <person name="Singh A."/>
            <person name="Wilkins M.J."/>
            <person name="Karaoz U."/>
            <person name="Brodie E.L."/>
            <person name="Williams K.H."/>
            <person name="Hubbard S.S."/>
            <person name="Banfield J.F."/>
        </authorList>
    </citation>
    <scope>NUCLEOTIDE SEQUENCE [LARGE SCALE GENOMIC DNA]</scope>
</reference>